<reference evidence="1 2" key="1">
    <citation type="submission" date="2023-02" db="EMBL/GenBank/DDBJ databases">
        <title>The predominant lactic acid bacteria and yeasts involved in the spontaneous fermentation of millet during the production of the traditional porridge Hausa koko in Ghana.</title>
        <authorList>
            <person name="Atter A."/>
            <person name="Diaz M."/>
        </authorList>
    </citation>
    <scope>NUCLEOTIDE SEQUENCE [LARGE SCALE GENOMIC DNA]</scope>
    <source>
        <strain evidence="1 2">FI11640</strain>
    </source>
</reference>
<accession>A0ABU7T2M1</accession>
<keyword evidence="2" id="KW-1185">Reference proteome</keyword>
<name>A0ABU7T2M1_9LACO</name>
<dbReference type="Proteomes" id="UP001330016">
    <property type="component" value="Unassembled WGS sequence"/>
</dbReference>
<gene>
    <name evidence="1" type="ORF">PS435_11165</name>
</gene>
<protein>
    <submittedName>
        <fullName evidence="1">Uncharacterized protein</fullName>
    </submittedName>
</protein>
<evidence type="ECO:0000313" key="2">
    <source>
        <dbReference type="Proteomes" id="UP001330016"/>
    </source>
</evidence>
<organism evidence="1 2">
    <name type="scientific">Schleiferilactobacillus harbinensis</name>
    <dbReference type="NCBI Taxonomy" id="304207"/>
    <lineage>
        <taxon>Bacteria</taxon>
        <taxon>Bacillati</taxon>
        <taxon>Bacillota</taxon>
        <taxon>Bacilli</taxon>
        <taxon>Lactobacillales</taxon>
        <taxon>Lactobacillaceae</taxon>
        <taxon>Schleiferilactobacillus</taxon>
    </lineage>
</organism>
<comment type="caution">
    <text evidence="1">The sequence shown here is derived from an EMBL/GenBank/DDBJ whole genome shotgun (WGS) entry which is preliminary data.</text>
</comment>
<proteinExistence type="predicted"/>
<sequence length="153" mass="16726">MQTILQKQFVFTPQDDKTTIPLQFSLADPIQGLRIAFQYGPQNVEPIRAQALITAELQQAGLHATPAAVAAYLPLQNLVTISVVKDGQYLGNHHYKATDQIITLTTTAASLGFAPPRQLTGDWQINLHQHCIASEQVRAAITISELEANDALL</sequence>
<dbReference type="EMBL" id="JAQSGK010000034">
    <property type="protein sequence ID" value="MEE6716418.1"/>
    <property type="molecule type" value="Genomic_DNA"/>
</dbReference>
<dbReference type="RefSeq" id="WP_331244082.1">
    <property type="nucleotide sequence ID" value="NZ_JAQSGJ010000034.1"/>
</dbReference>
<evidence type="ECO:0000313" key="1">
    <source>
        <dbReference type="EMBL" id="MEE6716418.1"/>
    </source>
</evidence>